<comment type="caution">
    <text evidence="7">The sequence shown here is derived from an EMBL/GenBank/DDBJ whole genome shotgun (WGS) entry which is preliminary data.</text>
</comment>
<gene>
    <name evidence="7" type="ORF">ACFSC0_08975</name>
</gene>
<proteinExistence type="predicted"/>
<evidence type="ECO:0000256" key="2">
    <source>
        <dbReference type="ARBA" id="ARBA00022679"/>
    </source>
</evidence>
<evidence type="ECO:0000313" key="8">
    <source>
        <dbReference type="Proteomes" id="UP001597237"/>
    </source>
</evidence>
<dbReference type="RefSeq" id="WP_377283282.1">
    <property type="nucleotide sequence ID" value="NZ_JBHRSI010000008.1"/>
</dbReference>
<dbReference type="Pfam" id="PF08543">
    <property type="entry name" value="Phos_pyr_kin"/>
    <property type="match status" value="1"/>
</dbReference>
<keyword evidence="2" id="KW-0808">Transferase</keyword>
<evidence type="ECO:0000313" key="7">
    <source>
        <dbReference type="EMBL" id="MFD1783522.1"/>
    </source>
</evidence>
<keyword evidence="4 7" id="KW-0418">Kinase</keyword>
<evidence type="ECO:0000256" key="1">
    <source>
        <dbReference type="ARBA" id="ARBA00012104"/>
    </source>
</evidence>
<dbReference type="PANTHER" id="PTHR10534:SF2">
    <property type="entry name" value="PYRIDOXAL KINASE"/>
    <property type="match status" value="1"/>
</dbReference>
<name>A0ABW4MZY9_9CAUL</name>
<dbReference type="Proteomes" id="UP001597237">
    <property type="component" value="Unassembled WGS sequence"/>
</dbReference>
<sequence length="250" mass="25587">MRALILSSFVAGDPIGGNAQQLALAALGWEAALVPTVVFGRSPAKGGRGRATGPDHFAAMLEDLEAEGWLGCDLVVTGHFSLPEQVEAAAEALRRRPPRVTVVDPILGDAPKGLYVKPEVATAVEALLPPLASWITPNAWELSHLTGLAVADTASACHAARQLEPPALVTSVPLGEGEIGLLCCDENAATLIAHPRLPQAPNGTGDLVAAVFGAELAEGRPPAEAAAAAARAVLARLMPTGGALRIEALP</sequence>
<reference evidence="8" key="1">
    <citation type="journal article" date="2019" name="Int. J. Syst. Evol. Microbiol.">
        <title>The Global Catalogue of Microorganisms (GCM) 10K type strain sequencing project: providing services to taxonomists for standard genome sequencing and annotation.</title>
        <authorList>
            <consortium name="The Broad Institute Genomics Platform"/>
            <consortium name="The Broad Institute Genome Sequencing Center for Infectious Disease"/>
            <person name="Wu L."/>
            <person name="Ma J."/>
        </authorList>
    </citation>
    <scope>NUCLEOTIDE SEQUENCE [LARGE SCALE GENOMIC DNA]</scope>
    <source>
        <strain evidence="8">DFY28</strain>
    </source>
</reference>
<dbReference type="GO" id="GO:0016301">
    <property type="term" value="F:kinase activity"/>
    <property type="evidence" value="ECO:0007669"/>
    <property type="project" value="UniProtKB-KW"/>
</dbReference>
<protein>
    <recommendedName>
        <fullName evidence="1">pyridoxal kinase</fullName>
        <ecNumber evidence="1">2.7.1.35</ecNumber>
    </recommendedName>
</protein>
<dbReference type="EC" id="2.7.1.35" evidence="1"/>
<evidence type="ECO:0000256" key="4">
    <source>
        <dbReference type="ARBA" id="ARBA00022777"/>
    </source>
</evidence>
<evidence type="ECO:0000256" key="5">
    <source>
        <dbReference type="ARBA" id="ARBA00022840"/>
    </source>
</evidence>
<evidence type="ECO:0000259" key="6">
    <source>
        <dbReference type="Pfam" id="PF08543"/>
    </source>
</evidence>
<dbReference type="SUPFAM" id="SSF53613">
    <property type="entry name" value="Ribokinase-like"/>
    <property type="match status" value="1"/>
</dbReference>
<feature type="domain" description="Pyridoxamine kinase/Phosphomethylpyrimidine kinase" evidence="6">
    <location>
        <begin position="70"/>
        <end position="234"/>
    </location>
</feature>
<dbReference type="PANTHER" id="PTHR10534">
    <property type="entry name" value="PYRIDOXAL KINASE"/>
    <property type="match status" value="1"/>
</dbReference>
<keyword evidence="8" id="KW-1185">Reference proteome</keyword>
<dbReference type="InterPro" id="IPR013749">
    <property type="entry name" value="PM/HMP-P_kinase-1"/>
</dbReference>
<dbReference type="Gene3D" id="3.40.1190.20">
    <property type="match status" value="1"/>
</dbReference>
<dbReference type="InterPro" id="IPR029056">
    <property type="entry name" value="Ribokinase-like"/>
</dbReference>
<dbReference type="EMBL" id="JBHUEY010000001">
    <property type="protein sequence ID" value="MFD1783522.1"/>
    <property type="molecule type" value="Genomic_DNA"/>
</dbReference>
<keyword evidence="5" id="KW-0067">ATP-binding</keyword>
<organism evidence="7 8">
    <name type="scientific">Phenylobacterium terrae</name>
    <dbReference type="NCBI Taxonomy" id="2665495"/>
    <lineage>
        <taxon>Bacteria</taxon>
        <taxon>Pseudomonadati</taxon>
        <taxon>Pseudomonadota</taxon>
        <taxon>Alphaproteobacteria</taxon>
        <taxon>Caulobacterales</taxon>
        <taxon>Caulobacteraceae</taxon>
        <taxon>Phenylobacterium</taxon>
    </lineage>
</organism>
<evidence type="ECO:0000256" key="3">
    <source>
        <dbReference type="ARBA" id="ARBA00022741"/>
    </source>
</evidence>
<accession>A0ABW4MZY9</accession>
<dbReference type="InterPro" id="IPR004625">
    <property type="entry name" value="PyrdxlKinase"/>
</dbReference>
<keyword evidence="3" id="KW-0547">Nucleotide-binding</keyword>